<evidence type="ECO:0000313" key="3">
    <source>
        <dbReference type="Proteomes" id="UP000281553"/>
    </source>
</evidence>
<reference evidence="2 3" key="1">
    <citation type="submission" date="2018-11" db="EMBL/GenBank/DDBJ databases">
        <authorList>
            <consortium name="Pathogen Informatics"/>
        </authorList>
    </citation>
    <scope>NUCLEOTIDE SEQUENCE [LARGE SCALE GENOMIC DNA]</scope>
</reference>
<dbReference type="OrthoDB" id="10476888at2759"/>
<organism evidence="2 3">
    <name type="scientific">Dibothriocephalus latus</name>
    <name type="common">Fish tapeworm</name>
    <name type="synonym">Diphyllobothrium latum</name>
    <dbReference type="NCBI Taxonomy" id="60516"/>
    <lineage>
        <taxon>Eukaryota</taxon>
        <taxon>Metazoa</taxon>
        <taxon>Spiralia</taxon>
        <taxon>Lophotrochozoa</taxon>
        <taxon>Platyhelminthes</taxon>
        <taxon>Cestoda</taxon>
        <taxon>Eucestoda</taxon>
        <taxon>Diphyllobothriidea</taxon>
        <taxon>Diphyllobothriidae</taxon>
        <taxon>Dibothriocephalus</taxon>
    </lineage>
</organism>
<dbReference type="EMBL" id="UYRU01121563">
    <property type="protein sequence ID" value="VDN49486.1"/>
    <property type="molecule type" value="Genomic_DNA"/>
</dbReference>
<keyword evidence="3" id="KW-1185">Reference proteome</keyword>
<dbReference type="Proteomes" id="UP000281553">
    <property type="component" value="Unassembled WGS sequence"/>
</dbReference>
<feature type="region of interest" description="Disordered" evidence="1">
    <location>
        <begin position="50"/>
        <end position="77"/>
    </location>
</feature>
<evidence type="ECO:0000313" key="2">
    <source>
        <dbReference type="EMBL" id="VDN49486.1"/>
    </source>
</evidence>
<dbReference type="AlphaFoldDB" id="A0A3P7S3S3"/>
<proteinExistence type="predicted"/>
<protein>
    <submittedName>
        <fullName evidence="2">Uncharacterized protein</fullName>
    </submittedName>
</protein>
<dbReference type="Gene3D" id="3.90.226.10">
    <property type="entry name" value="2-enoyl-CoA Hydratase, Chain A, domain 1"/>
    <property type="match status" value="1"/>
</dbReference>
<sequence length="77" mass="8122">MANNGVCHSVVPDEYAALQHVVKWLSFVPYERGGRLPILRRPLPPAILNQVASPSSSSAGTLTASSPPESNPDSDPA</sequence>
<feature type="non-terminal residue" evidence="2">
    <location>
        <position position="77"/>
    </location>
</feature>
<name>A0A3P7S3S3_DIBLA</name>
<accession>A0A3P7S3S3</accession>
<evidence type="ECO:0000256" key="1">
    <source>
        <dbReference type="SAM" id="MobiDB-lite"/>
    </source>
</evidence>
<gene>
    <name evidence="2" type="ORF">DILT_LOCUS19790</name>
</gene>